<feature type="compositionally biased region" description="Basic and acidic residues" evidence="5">
    <location>
        <begin position="39"/>
        <end position="54"/>
    </location>
</feature>
<evidence type="ECO:0000256" key="5">
    <source>
        <dbReference type="SAM" id="MobiDB-lite"/>
    </source>
</evidence>
<dbReference type="InterPro" id="IPR003395">
    <property type="entry name" value="RecF/RecN/SMC_N"/>
</dbReference>
<feature type="coiled-coil region" evidence="4">
    <location>
        <begin position="817"/>
        <end position="858"/>
    </location>
</feature>
<feature type="compositionally biased region" description="Polar residues" evidence="5">
    <location>
        <begin position="257"/>
        <end position="270"/>
    </location>
</feature>
<feature type="compositionally biased region" description="Basic residues" evidence="5">
    <location>
        <begin position="1"/>
        <end position="10"/>
    </location>
</feature>
<feature type="compositionally biased region" description="Low complexity" evidence="5">
    <location>
        <begin position="23"/>
        <end position="36"/>
    </location>
</feature>
<keyword evidence="8" id="KW-1185">Reference proteome</keyword>
<dbReference type="PANTHER" id="PTHR45916">
    <property type="entry name" value="STRUCTURAL MAINTENANCE OF CHROMOSOMES PROTEIN 5"/>
    <property type="match status" value="1"/>
</dbReference>
<dbReference type="Gene3D" id="3.40.50.300">
    <property type="entry name" value="P-loop containing nucleotide triphosphate hydrolases"/>
    <property type="match status" value="2"/>
</dbReference>
<dbReference type="InterPro" id="IPR027417">
    <property type="entry name" value="P-loop_NTPase"/>
</dbReference>
<dbReference type="Proteomes" id="UP001175261">
    <property type="component" value="Unassembled WGS sequence"/>
</dbReference>
<dbReference type="Pfam" id="PF02463">
    <property type="entry name" value="SMC_N"/>
    <property type="match status" value="1"/>
</dbReference>
<sequence length="1124" mass="127952">MASISGRRRSRSELEEDAVDNESSPQTDSSPASASSKRPRIESSEPESDERNEPTVRSAARNDIIPATNGAVSDFQPGAIVRVTVENFVTYEKAEFFPGPNLNMVIGPNGTGKSSLVCAICLGLGYPPKILGPATAIKEFVKHGKDKATIEIELKKRPKDRMNFVIKVQIRRDQNSQKWWLNGKETGIKKIQEVIRALKIQVDNLCQFLPQDRVVEFAACGPVDLLHETLRAAASEEMLRWQQELRDLQKDKKDMSAASTSDAETLQNLEGRQQGLQAEVERLRERNEIVEKVEDYKVALVLSQYQEARDKYNEAKERKKAAQISLRQAEQASGPALEAVNAKEQYAQEIRDAISAREIAVKEAEREVKARADIIGRVNDEIKECSNKQEAEHKTFDQRRKDVGVSRQKITNYQADLKNRPAEFSGAEWNVKIREQTHKQRDLETEHRQYTDEAAALKTQGAEKRRELDKLQADIASFDTQQGQQLNLMKRQLPEVAAGWEWIQTHQDEFEKEVFGPPMISCSMKDERYSDLVQSLLQRDDFTCFTVQTRDDYLKLSDQLYKQMSLSVSIRTCDKPLSMYRPPVDAATARQLGLDGFAIDFVEGPEPVLAMLCGEKKLHMSGVALREHNDEQYERIISGGKVNSWAAGRQSYMIRRRAELGPQAMLAVTKNIQQGQFWTSQPVDTSEKAEMERKLLELRHEFAELKDQYKATNAKVDAILEQKKEIGDEIDRLRSEKDALQREAQKWQGLPAKIENEERTKASHEQAMRDARKRMRELEMEHDEAVVRKAEAVLSHVESLNVLQTTLDELREATIWLKEADSDLDGLKARNADIMKKLDEEKATIAAATEESEQLKAAAIEIRKSVERLMGESDEEKRDVYQELAQGKTPQELQMEVDAEAAKLELIHAANPNVIDDFERRAAEITKLKRKMDGLQEKLGSVSAQIDRLMGLFEPKLDDLVGRINDAFAYNFEQISCAGEVRVHKDPDFELWALDIMVKFRENEALQQLNAHRQSGGERAVSTIFFLMALQSMAQSPFRVVDEINQGMDPRNERMVHERMVEIACREHTSQYFLITPKLLTGLKYDPKMRVLCIASGEHMPREGRKLDFGRCLKVQRRLMAGAA</sequence>
<feature type="domain" description="RecF/RecN/SMC N-terminal" evidence="6">
    <location>
        <begin position="80"/>
        <end position="1076"/>
    </location>
</feature>
<accession>A0AA39LBE5</accession>
<feature type="coiled-coil region" evidence="4">
    <location>
        <begin position="686"/>
        <end position="788"/>
    </location>
</feature>
<organism evidence="7 8">
    <name type="scientific">Sarocladium strictum</name>
    <name type="common">Black bundle disease fungus</name>
    <name type="synonym">Acremonium strictum</name>
    <dbReference type="NCBI Taxonomy" id="5046"/>
    <lineage>
        <taxon>Eukaryota</taxon>
        <taxon>Fungi</taxon>
        <taxon>Dikarya</taxon>
        <taxon>Ascomycota</taxon>
        <taxon>Pezizomycotina</taxon>
        <taxon>Sordariomycetes</taxon>
        <taxon>Hypocreomycetidae</taxon>
        <taxon>Hypocreales</taxon>
        <taxon>Sarocladiaceae</taxon>
        <taxon>Sarocladium</taxon>
    </lineage>
</organism>
<comment type="caution">
    <text evidence="7">The sequence shown here is derived from an EMBL/GenBank/DDBJ whole genome shotgun (WGS) entry which is preliminary data.</text>
</comment>
<evidence type="ECO:0000256" key="2">
    <source>
        <dbReference type="ARBA" id="ARBA00018687"/>
    </source>
</evidence>
<evidence type="ECO:0000256" key="4">
    <source>
        <dbReference type="SAM" id="Coils"/>
    </source>
</evidence>
<evidence type="ECO:0000256" key="3">
    <source>
        <dbReference type="ARBA" id="ARBA00023054"/>
    </source>
</evidence>
<dbReference type="PANTHER" id="PTHR45916:SF1">
    <property type="entry name" value="STRUCTURAL MAINTENANCE OF CHROMOSOMES PROTEIN 5"/>
    <property type="match status" value="1"/>
</dbReference>
<keyword evidence="3 4" id="KW-0175">Coiled coil</keyword>
<dbReference type="GO" id="GO:0030915">
    <property type="term" value="C:Smc5-Smc6 complex"/>
    <property type="evidence" value="ECO:0007669"/>
    <property type="project" value="TreeGrafter"/>
</dbReference>
<dbReference type="GO" id="GO:0000724">
    <property type="term" value="P:double-strand break repair via homologous recombination"/>
    <property type="evidence" value="ECO:0007669"/>
    <property type="project" value="TreeGrafter"/>
</dbReference>
<evidence type="ECO:0000259" key="6">
    <source>
        <dbReference type="Pfam" id="PF02463"/>
    </source>
</evidence>
<protein>
    <recommendedName>
        <fullName evidence="2">Structural maintenance of chromosomes protein 5</fullName>
    </recommendedName>
</protein>
<gene>
    <name evidence="7" type="ORF">NLU13_0408</name>
</gene>
<feature type="region of interest" description="Disordered" evidence="5">
    <location>
        <begin position="1"/>
        <end position="63"/>
    </location>
</feature>
<dbReference type="SUPFAM" id="SSF52540">
    <property type="entry name" value="P-loop containing nucleoside triphosphate hydrolases"/>
    <property type="match status" value="1"/>
</dbReference>
<feature type="coiled-coil region" evidence="4">
    <location>
        <begin position="918"/>
        <end position="945"/>
    </location>
</feature>
<dbReference type="GO" id="GO:0003697">
    <property type="term" value="F:single-stranded DNA binding"/>
    <property type="evidence" value="ECO:0007669"/>
    <property type="project" value="TreeGrafter"/>
</dbReference>
<feature type="coiled-coil region" evidence="4">
    <location>
        <begin position="433"/>
        <end position="474"/>
    </location>
</feature>
<dbReference type="GO" id="GO:0005634">
    <property type="term" value="C:nucleus"/>
    <property type="evidence" value="ECO:0007669"/>
    <property type="project" value="TreeGrafter"/>
</dbReference>
<proteinExistence type="inferred from homology"/>
<feature type="region of interest" description="Disordered" evidence="5">
    <location>
        <begin position="250"/>
        <end position="270"/>
    </location>
</feature>
<dbReference type="EMBL" id="JAPDFR010000001">
    <property type="protein sequence ID" value="KAK0390905.1"/>
    <property type="molecule type" value="Genomic_DNA"/>
</dbReference>
<name>A0AA39LBE5_SARSR</name>
<evidence type="ECO:0000313" key="7">
    <source>
        <dbReference type="EMBL" id="KAK0390905.1"/>
    </source>
</evidence>
<evidence type="ECO:0000256" key="1">
    <source>
        <dbReference type="ARBA" id="ARBA00010171"/>
    </source>
</evidence>
<dbReference type="AlphaFoldDB" id="A0AA39LBE5"/>
<reference evidence="7" key="1">
    <citation type="submission" date="2022-10" db="EMBL/GenBank/DDBJ databases">
        <title>Determination and structural analysis of whole genome sequence of Sarocladium strictum F4-1.</title>
        <authorList>
            <person name="Hu L."/>
            <person name="Jiang Y."/>
        </authorList>
    </citation>
    <scope>NUCLEOTIDE SEQUENCE</scope>
    <source>
        <strain evidence="7">F4-1</strain>
    </source>
</reference>
<evidence type="ECO:0000313" key="8">
    <source>
        <dbReference type="Proteomes" id="UP001175261"/>
    </source>
</evidence>
<comment type="similarity">
    <text evidence="1">Belongs to the SMC family. SMC5 subfamily.</text>
</comment>